<evidence type="ECO:0000256" key="4">
    <source>
        <dbReference type="ARBA" id="ARBA00022777"/>
    </source>
</evidence>
<dbReference type="InterPro" id="IPR013749">
    <property type="entry name" value="PM/HMP-P_kinase-1"/>
</dbReference>
<dbReference type="GO" id="GO:0005524">
    <property type="term" value="F:ATP binding"/>
    <property type="evidence" value="ECO:0007669"/>
    <property type="project" value="UniProtKB-KW"/>
</dbReference>
<keyword evidence="4 7" id="KW-0418">Kinase</keyword>
<gene>
    <name evidence="7" type="ORF">DXD67_15505</name>
</gene>
<dbReference type="NCBIfam" id="NF005491">
    <property type="entry name" value="PRK07105.1"/>
    <property type="match status" value="1"/>
</dbReference>
<dbReference type="AlphaFoldDB" id="A0A3E4GL94"/>
<dbReference type="PANTHER" id="PTHR10534">
    <property type="entry name" value="PYRIDOXAL KINASE"/>
    <property type="match status" value="1"/>
</dbReference>
<evidence type="ECO:0000313" key="7">
    <source>
        <dbReference type="EMBL" id="RGJ20413.1"/>
    </source>
</evidence>
<organism evidence="7 8">
    <name type="scientific">Coprococcus comes</name>
    <dbReference type="NCBI Taxonomy" id="410072"/>
    <lineage>
        <taxon>Bacteria</taxon>
        <taxon>Bacillati</taxon>
        <taxon>Bacillota</taxon>
        <taxon>Clostridia</taxon>
        <taxon>Lachnospirales</taxon>
        <taxon>Lachnospiraceae</taxon>
        <taxon>Coprococcus</taxon>
    </lineage>
</organism>
<proteinExistence type="predicted"/>
<sequence>MQEFFTLYFGKDTSMIKRVAVINDLSGLGKCSLTAAIPVLSVMGVQACPLPTAVLTNQTGYDSYYCTDFTDKIDHYTEEWQKRGLTLDAISTGYLGSADQAEKILNFCEKFRTPSTLLFVDPVMGDSGVKYDIFTPRLQQQMQKLVSHADVITPNLTELCLLTHSDFAGLTKYKDEPDYLDRIARIAAPLKETQIQTIIVTGILYQAPSDDTVKYYNLVLENDQISVISSGIHGGSYSGTGDLLSAVVCASMVQGKSAAAGVEKACRFIERSLIDTVADQIPRNDGINFESHLSMLLD</sequence>
<dbReference type="PANTHER" id="PTHR10534:SF2">
    <property type="entry name" value="PYRIDOXAL KINASE"/>
    <property type="match status" value="1"/>
</dbReference>
<dbReference type="Proteomes" id="UP000260655">
    <property type="component" value="Unassembled WGS sequence"/>
</dbReference>
<evidence type="ECO:0000256" key="3">
    <source>
        <dbReference type="ARBA" id="ARBA00022741"/>
    </source>
</evidence>
<dbReference type="Pfam" id="PF08543">
    <property type="entry name" value="Phos_pyr_kin"/>
    <property type="match status" value="1"/>
</dbReference>
<dbReference type="SUPFAM" id="SSF53613">
    <property type="entry name" value="Ribokinase-like"/>
    <property type="match status" value="1"/>
</dbReference>
<dbReference type="GO" id="GO:0008478">
    <property type="term" value="F:pyridoxal kinase activity"/>
    <property type="evidence" value="ECO:0007669"/>
    <property type="project" value="UniProtKB-EC"/>
</dbReference>
<protein>
    <recommendedName>
        <fullName evidence="1">pyridoxal kinase</fullName>
        <ecNumber evidence="1">2.7.1.35</ecNumber>
    </recommendedName>
</protein>
<dbReference type="InterPro" id="IPR029056">
    <property type="entry name" value="Ribokinase-like"/>
</dbReference>
<feature type="domain" description="Pyridoxamine kinase/Phosphomethylpyrimidine kinase" evidence="6">
    <location>
        <begin position="37"/>
        <end position="276"/>
    </location>
</feature>
<evidence type="ECO:0000259" key="6">
    <source>
        <dbReference type="Pfam" id="PF08543"/>
    </source>
</evidence>
<keyword evidence="3" id="KW-0547">Nucleotide-binding</keyword>
<dbReference type="GO" id="GO:0005829">
    <property type="term" value="C:cytosol"/>
    <property type="evidence" value="ECO:0007669"/>
    <property type="project" value="TreeGrafter"/>
</dbReference>
<name>A0A3E4GL94_9FIRM</name>
<evidence type="ECO:0000256" key="5">
    <source>
        <dbReference type="ARBA" id="ARBA00022840"/>
    </source>
</evidence>
<dbReference type="EMBL" id="QSOV01000028">
    <property type="protein sequence ID" value="RGJ20413.1"/>
    <property type="molecule type" value="Genomic_DNA"/>
</dbReference>
<evidence type="ECO:0000313" key="8">
    <source>
        <dbReference type="Proteomes" id="UP000260655"/>
    </source>
</evidence>
<evidence type="ECO:0000256" key="2">
    <source>
        <dbReference type="ARBA" id="ARBA00022679"/>
    </source>
</evidence>
<dbReference type="Gene3D" id="3.40.1190.20">
    <property type="match status" value="1"/>
</dbReference>
<keyword evidence="5" id="KW-0067">ATP-binding</keyword>
<dbReference type="EC" id="2.7.1.35" evidence="1"/>
<dbReference type="GO" id="GO:0009443">
    <property type="term" value="P:pyridoxal 5'-phosphate salvage"/>
    <property type="evidence" value="ECO:0007669"/>
    <property type="project" value="InterPro"/>
</dbReference>
<reference evidence="7 8" key="1">
    <citation type="submission" date="2018-08" db="EMBL/GenBank/DDBJ databases">
        <title>A genome reference for cultivated species of the human gut microbiota.</title>
        <authorList>
            <person name="Zou Y."/>
            <person name="Xue W."/>
            <person name="Luo G."/>
        </authorList>
    </citation>
    <scope>NUCLEOTIDE SEQUENCE [LARGE SCALE GENOMIC DNA]</scope>
    <source>
        <strain evidence="7 8">TM07-19</strain>
    </source>
</reference>
<accession>A0A3E4GL94</accession>
<comment type="caution">
    <text evidence="7">The sequence shown here is derived from an EMBL/GenBank/DDBJ whole genome shotgun (WGS) entry which is preliminary data.</text>
</comment>
<keyword evidence="2 7" id="KW-0808">Transferase</keyword>
<evidence type="ECO:0000256" key="1">
    <source>
        <dbReference type="ARBA" id="ARBA00012104"/>
    </source>
</evidence>
<dbReference type="InterPro" id="IPR004625">
    <property type="entry name" value="PyrdxlKinase"/>
</dbReference>